<reference evidence="1" key="1">
    <citation type="submission" date="2008-06" db="EMBL/GenBank/DDBJ databases">
        <authorList>
            <person name="Lorenzi H."/>
            <person name="Inman J."/>
            <person name="Miller J."/>
            <person name="Schobel S."/>
            <person name="Amedeo P."/>
            <person name="Caler E.V."/>
            <person name="da Silva J."/>
        </authorList>
    </citation>
    <scope>NUCLEOTIDE SEQUENCE [LARGE SCALE GENOMIC DNA]</scope>
    <source>
        <strain evidence="1">RN66</strain>
    </source>
</reference>
<dbReference type="EMBL" id="DS989733">
    <property type="protein sequence ID" value="EEA07425.1"/>
    <property type="molecule type" value="Genomic_DNA"/>
</dbReference>
<sequence length="374" mass="42674">MKLNYFFTFLIYFLKHCRYLTCTLDTTRSAQSENNKVLRLLKKEWPALSDWLCEYLYCSSLRITGLARESSIWGTGQLDASDDDHKDLHAASRESEPVEPYTNSDHIMKSVSELISHSIRLGIHYHQALKKNHETSTTTAFPISKKTGVSKFFLKKISNSTSKVKNNKNKVNSFNNKKSSDLTSKVLLKSNLSESQEKNWLYRFVEWLKSKHSSKFKANKQTESKNTESYLAFISSASVGPKLKSSRSSKTTSNSSLVSFSILQLPDKRRNLNQFNSQTNRKLPIDINNAVFAAYFASDSIFLHLSKTLSRDRRVKFGQEIGTVELYIPSKKIHTTDIILSRCDGTISILNHMKGIPIRATRLFLVITCDDIDI</sequence>
<protein>
    <submittedName>
        <fullName evidence="1">Uncharacterized protein</fullName>
    </submittedName>
</protein>
<dbReference type="Proteomes" id="UP000001460">
    <property type="component" value="Unassembled WGS sequence"/>
</dbReference>
<proteinExistence type="predicted"/>
<dbReference type="VEuPathDB" id="CryptoDB:CMU_035980"/>
<evidence type="ECO:0000313" key="2">
    <source>
        <dbReference type="Proteomes" id="UP000001460"/>
    </source>
</evidence>
<accession>B6AGT4</accession>
<organism evidence="1 2">
    <name type="scientific">Cryptosporidium muris (strain RN66)</name>
    <dbReference type="NCBI Taxonomy" id="441375"/>
    <lineage>
        <taxon>Eukaryota</taxon>
        <taxon>Sar</taxon>
        <taxon>Alveolata</taxon>
        <taxon>Apicomplexa</taxon>
        <taxon>Conoidasida</taxon>
        <taxon>Coccidia</taxon>
        <taxon>Eucoccidiorida</taxon>
        <taxon>Eimeriorina</taxon>
        <taxon>Cryptosporidiidae</taxon>
        <taxon>Cryptosporidium</taxon>
    </lineage>
</organism>
<dbReference type="OrthoDB" id="342996at2759"/>
<evidence type="ECO:0000313" key="1">
    <source>
        <dbReference type="EMBL" id="EEA07425.1"/>
    </source>
</evidence>
<name>B6AGT4_CRYMR</name>
<gene>
    <name evidence="1" type="ORF">CMU_035980</name>
</gene>
<dbReference type="OMA" id="CEYLYCS"/>
<dbReference type="AlphaFoldDB" id="B6AGT4"/>
<dbReference type="GeneID" id="6996908"/>
<dbReference type="RefSeq" id="XP_002141774.1">
    <property type="nucleotide sequence ID" value="XM_002141738.1"/>
</dbReference>
<keyword evidence="2" id="KW-1185">Reference proteome</keyword>